<dbReference type="Proteomes" id="UP001642360">
    <property type="component" value="Unassembled WGS sequence"/>
</dbReference>
<keyword evidence="3" id="KW-1185">Reference proteome</keyword>
<proteinExistence type="predicted"/>
<accession>A0ABC8TRP3</accession>
<feature type="compositionally biased region" description="Acidic residues" evidence="1">
    <location>
        <begin position="40"/>
        <end position="58"/>
    </location>
</feature>
<gene>
    <name evidence="2" type="ORF">ILEXP_LOCUS40003</name>
</gene>
<reference evidence="2 3" key="1">
    <citation type="submission" date="2024-02" db="EMBL/GenBank/DDBJ databases">
        <authorList>
            <person name="Vignale AGUSTIN F."/>
            <person name="Sosa J E."/>
            <person name="Modenutti C."/>
        </authorList>
    </citation>
    <scope>NUCLEOTIDE SEQUENCE [LARGE SCALE GENOMIC DNA]</scope>
</reference>
<evidence type="ECO:0000313" key="3">
    <source>
        <dbReference type="Proteomes" id="UP001642360"/>
    </source>
</evidence>
<evidence type="ECO:0000256" key="1">
    <source>
        <dbReference type="SAM" id="MobiDB-lite"/>
    </source>
</evidence>
<dbReference type="EMBL" id="CAUOFW020005505">
    <property type="protein sequence ID" value="CAK9170506.1"/>
    <property type="molecule type" value="Genomic_DNA"/>
</dbReference>
<evidence type="ECO:0000313" key="2">
    <source>
        <dbReference type="EMBL" id="CAK9170506.1"/>
    </source>
</evidence>
<protein>
    <submittedName>
        <fullName evidence="2">Uncharacterized protein</fullName>
    </submittedName>
</protein>
<name>A0ABC8TRP3_9AQUA</name>
<comment type="caution">
    <text evidence="2">The sequence shown here is derived from an EMBL/GenBank/DDBJ whole genome shotgun (WGS) entry which is preliminary data.</text>
</comment>
<sequence>MEATTTTFAPAVPPATLKPPLAFVCEPRDVDVVEEIRSNEDEEDGNVESGLEEEEDASNEIARFRPLCSFCCF</sequence>
<feature type="region of interest" description="Disordered" evidence="1">
    <location>
        <begin position="37"/>
        <end position="58"/>
    </location>
</feature>
<dbReference type="AlphaFoldDB" id="A0ABC8TRP3"/>
<organism evidence="2 3">
    <name type="scientific">Ilex paraguariensis</name>
    <name type="common">yerba mate</name>
    <dbReference type="NCBI Taxonomy" id="185542"/>
    <lineage>
        <taxon>Eukaryota</taxon>
        <taxon>Viridiplantae</taxon>
        <taxon>Streptophyta</taxon>
        <taxon>Embryophyta</taxon>
        <taxon>Tracheophyta</taxon>
        <taxon>Spermatophyta</taxon>
        <taxon>Magnoliopsida</taxon>
        <taxon>eudicotyledons</taxon>
        <taxon>Gunneridae</taxon>
        <taxon>Pentapetalae</taxon>
        <taxon>asterids</taxon>
        <taxon>campanulids</taxon>
        <taxon>Aquifoliales</taxon>
        <taxon>Aquifoliaceae</taxon>
        <taxon>Ilex</taxon>
    </lineage>
</organism>